<dbReference type="InterPro" id="IPR016024">
    <property type="entry name" value="ARM-type_fold"/>
</dbReference>
<keyword evidence="8" id="KW-1185">Reference proteome</keyword>
<dbReference type="GO" id="GO:0051083">
    <property type="term" value="P:'de novo' cotranslational protein folding"/>
    <property type="evidence" value="ECO:0007669"/>
    <property type="project" value="TreeGrafter"/>
</dbReference>
<evidence type="ECO:0000259" key="6">
    <source>
        <dbReference type="Pfam" id="PF25320"/>
    </source>
</evidence>
<comment type="caution">
    <text evidence="7">The sequence shown here is derived from an EMBL/GenBank/DDBJ whole genome shotgun (WGS) entry which is preliminary data.</text>
</comment>
<name>A0AAV9AQ58_ACOGR</name>
<dbReference type="PANTHER" id="PTHR15830:SF10">
    <property type="entry name" value="TELOMERE LENGTH REGULATION PROTEIN TEL2 HOMOLOG"/>
    <property type="match status" value="1"/>
</dbReference>
<evidence type="ECO:0000256" key="3">
    <source>
        <dbReference type="ARBA" id="ARBA00022490"/>
    </source>
</evidence>
<dbReference type="Proteomes" id="UP001179952">
    <property type="component" value="Unassembled WGS sequence"/>
</dbReference>
<protein>
    <recommendedName>
        <fullName evidence="9">Telomere length regulation protein TEL2 homolog</fullName>
    </recommendedName>
</protein>
<evidence type="ECO:0000313" key="7">
    <source>
        <dbReference type="EMBL" id="KAK1266227.1"/>
    </source>
</evidence>
<dbReference type="GO" id="GO:0042162">
    <property type="term" value="F:telomeric DNA binding"/>
    <property type="evidence" value="ECO:0007669"/>
    <property type="project" value="TreeGrafter"/>
</dbReference>
<dbReference type="EMBL" id="JAUJYN010000007">
    <property type="protein sequence ID" value="KAK1266227.1"/>
    <property type="molecule type" value="Genomic_DNA"/>
</dbReference>
<proteinExistence type="inferred from homology"/>
<comment type="similarity">
    <text evidence="2">Belongs to the TEL2 family.</text>
</comment>
<feature type="region of interest" description="Disordered" evidence="4">
    <location>
        <begin position="598"/>
        <end position="619"/>
    </location>
</feature>
<dbReference type="Pfam" id="PF25320">
    <property type="entry name" value="TELO2_ARM"/>
    <property type="match status" value="1"/>
</dbReference>
<dbReference type="GO" id="GO:0051879">
    <property type="term" value="F:Hsp90 protein binding"/>
    <property type="evidence" value="ECO:0007669"/>
    <property type="project" value="TreeGrafter"/>
</dbReference>
<evidence type="ECO:0000313" key="8">
    <source>
        <dbReference type="Proteomes" id="UP001179952"/>
    </source>
</evidence>
<dbReference type="AlphaFoldDB" id="A0AAV9AQ58"/>
<gene>
    <name evidence="7" type="ORF">QJS04_geneDACA016739</name>
</gene>
<evidence type="ECO:0000259" key="5">
    <source>
        <dbReference type="Pfam" id="PF10193"/>
    </source>
</evidence>
<dbReference type="InterPro" id="IPR051970">
    <property type="entry name" value="TEL2_Regulation"/>
</dbReference>
<feature type="domain" description="Telomere length regulation protein conserved" evidence="5">
    <location>
        <begin position="634"/>
        <end position="745"/>
    </location>
</feature>
<organism evidence="7 8">
    <name type="scientific">Acorus gramineus</name>
    <name type="common">Dwarf sweet flag</name>
    <dbReference type="NCBI Taxonomy" id="55184"/>
    <lineage>
        <taxon>Eukaryota</taxon>
        <taxon>Viridiplantae</taxon>
        <taxon>Streptophyta</taxon>
        <taxon>Embryophyta</taxon>
        <taxon>Tracheophyta</taxon>
        <taxon>Spermatophyta</taxon>
        <taxon>Magnoliopsida</taxon>
        <taxon>Liliopsida</taxon>
        <taxon>Acoraceae</taxon>
        <taxon>Acorus</taxon>
    </lineage>
</organism>
<evidence type="ECO:0000256" key="1">
    <source>
        <dbReference type="ARBA" id="ARBA00004496"/>
    </source>
</evidence>
<dbReference type="InterPro" id="IPR038528">
    <property type="entry name" value="TEL2_C_sf"/>
</dbReference>
<comment type="subcellular location">
    <subcellularLocation>
        <location evidence="1">Cytoplasm</location>
    </subcellularLocation>
</comment>
<dbReference type="InterPro" id="IPR019337">
    <property type="entry name" value="Telomere_length_regulation_dom"/>
</dbReference>
<sequence length="1024" mass="114026">MEAEVLRRVGEVAAAVDGSKCVDEVICALHSLAVLLFPVDSTLLAGSNDPPLSLSLSRMLLVPSQSDSNCWKHAFYGGPAFSMMARVLLYNIASNWLTCIPISAQIQVYDQFFISGPSIEILQALVPALTRHGINEDFDSNAIWLLVSCLLSKKGVHHMVREIEDSCRSAEKTGPRFMSYSRTLVSRVSQLLASIPDKVRMEAPKVLSSHLLFEQITIQLIDGAEECATELYVGRNILDEAIPDSFLLVGESFARICRRGSADVLLAETIPRVLNHVRGCMAERNDSIGPNMIESNPKSEFWMKIIEAIGDAHAVERLSEKLLHQLATENITDLEAYWLLWMLFHRSLEQNVARRCFLLQILTFHAGSRALFLDKFLFWKVFPLCCLKWVLQFSVFKCPPHVALGMQSQTKQCLLDTVQRLIGVWSKREFVQSSSTEQQAYITAAVGLCLEKMSKEELEGRKEVLHSLLQGVSCRLESPIHLVRRMASCIALVFSKIVDPEKPLYLDDSLTEETIDWEFGLTSQHKGVNHYIQGEEIVSGSYKTSISGADSDCIANERRHKVVKSRGVDKDSKLSEFKLVDPDEIVDPASLDYEKIATENDDSESQDSECSSDSSLQPYDLTDDGLDLKSKVSQLGDVVAALRKPDDPDAVERALDVAEKLIRALPDELRHCSADLVRALVQVRCSDLAVEGEEESAEAKRQKALVSLLVSSPFESLEPLTNLLYSPNVDISQRILILDVMTDAAQELSETKTIIPKQKQRDLISTISEGNPWFLPSSGDLPGAGPWKEISENGSPLSWSYRYERELPSKPSQTKTGKSRRWGFASARIRENQSEWSKNKFPMYAAAFMLPVMQGFDKKRHGVNLLDRDFVVLGKLIYMLGVCMKCTAMHPEASALAPALLDMLSSRGISQHPEAFVRRSVLFACSCILASLHPSHVASSLIEGNHDISRGFDWIRTWALQVADSEADTECSAMAMTCLQLHAEMALQASRSLESVECFRSKPGGLPSKGLKREIILPLSNMNI</sequence>
<dbReference type="SUPFAM" id="SSF48371">
    <property type="entry name" value="ARM repeat"/>
    <property type="match status" value="1"/>
</dbReference>
<feature type="domain" description="TELO2 ARM repeat" evidence="6">
    <location>
        <begin position="262"/>
        <end position="517"/>
    </location>
</feature>
<keyword evidence="3" id="KW-0963">Cytoplasm</keyword>
<reference evidence="7" key="2">
    <citation type="submission" date="2023-06" db="EMBL/GenBank/DDBJ databases">
        <authorList>
            <person name="Ma L."/>
            <person name="Liu K.-W."/>
            <person name="Li Z."/>
            <person name="Hsiao Y.-Y."/>
            <person name="Qi Y."/>
            <person name="Fu T."/>
            <person name="Tang G."/>
            <person name="Zhang D."/>
            <person name="Sun W.-H."/>
            <person name="Liu D.-K."/>
            <person name="Li Y."/>
            <person name="Chen G.-Z."/>
            <person name="Liu X.-D."/>
            <person name="Liao X.-Y."/>
            <person name="Jiang Y.-T."/>
            <person name="Yu X."/>
            <person name="Hao Y."/>
            <person name="Huang J."/>
            <person name="Zhao X.-W."/>
            <person name="Ke S."/>
            <person name="Chen Y.-Y."/>
            <person name="Wu W.-L."/>
            <person name="Hsu J.-L."/>
            <person name="Lin Y.-F."/>
            <person name="Huang M.-D."/>
            <person name="Li C.-Y."/>
            <person name="Huang L."/>
            <person name="Wang Z.-W."/>
            <person name="Zhao X."/>
            <person name="Zhong W.-Y."/>
            <person name="Peng D.-H."/>
            <person name="Ahmad S."/>
            <person name="Lan S."/>
            <person name="Zhang J.-S."/>
            <person name="Tsai W.-C."/>
            <person name="Van De Peer Y."/>
            <person name="Liu Z.-J."/>
        </authorList>
    </citation>
    <scope>NUCLEOTIDE SEQUENCE</scope>
    <source>
        <strain evidence="7">SCP</strain>
        <tissue evidence="7">Leaves</tissue>
    </source>
</reference>
<dbReference type="Gene3D" id="1.25.40.720">
    <property type="entry name" value="Telomere length regulation protein 2, C-terminal domain"/>
    <property type="match status" value="1"/>
</dbReference>
<dbReference type="PANTHER" id="PTHR15830">
    <property type="entry name" value="TELOMERE LENGTH REGULATION PROTEIN TEL2 FAMILY MEMBER"/>
    <property type="match status" value="1"/>
</dbReference>
<dbReference type="GO" id="GO:0005829">
    <property type="term" value="C:cytosol"/>
    <property type="evidence" value="ECO:0007669"/>
    <property type="project" value="TreeGrafter"/>
</dbReference>
<reference evidence="7" key="1">
    <citation type="journal article" date="2023" name="Nat. Commun.">
        <title>Diploid and tetraploid genomes of Acorus and the evolution of monocots.</title>
        <authorList>
            <person name="Ma L."/>
            <person name="Liu K.W."/>
            <person name="Li Z."/>
            <person name="Hsiao Y.Y."/>
            <person name="Qi Y."/>
            <person name="Fu T."/>
            <person name="Tang G.D."/>
            <person name="Zhang D."/>
            <person name="Sun W.H."/>
            <person name="Liu D.K."/>
            <person name="Li Y."/>
            <person name="Chen G.Z."/>
            <person name="Liu X.D."/>
            <person name="Liao X.Y."/>
            <person name="Jiang Y.T."/>
            <person name="Yu X."/>
            <person name="Hao Y."/>
            <person name="Huang J."/>
            <person name="Zhao X.W."/>
            <person name="Ke S."/>
            <person name="Chen Y.Y."/>
            <person name="Wu W.L."/>
            <person name="Hsu J.L."/>
            <person name="Lin Y.F."/>
            <person name="Huang M.D."/>
            <person name="Li C.Y."/>
            <person name="Huang L."/>
            <person name="Wang Z.W."/>
            <person name="Zhao X."/>
            <person name="Zhong W.Y."/>
            <person name="Peng D.H."/>
            <person name="Ahmad S."/>
            <person name="Lan S."/>
            <person name="Zhang J.S."/>
            <person name="Tsai W.C."/>
            <person name="Van de Peer Y."/>
            <person name="Liu Z.J."/>
        </authorList>
    </citation>
    <scope>NUCLEOTIDE SEQUENCE</scope>
    <source>
        <strain evidence="7">SCP</strain>
    </source>
</reference>
<evidence type="ECO:0000256" key="4">
    <source>
        <dbReference type="SAM" id="MobiDB-lite"/>
    </source>
</evidence>
<evidence type="ECO:0000256" key="2">
    <source>
        <dbReference type="ARBA" id="ARBA00006133"/>
    </source>
</evidence>
<evidence type="ECO:0008006" key="9">
    <source>
        <dbReference type="Google" id="ProtNLM"/>
    </source>
</evidence>
<dbReference type="Pfam" id="PF10193">
    <property type="entry name" value="Telomere_reg-2"/>
    <property type="match status" value="1"/>
</dbReference>
<accession>A0AAV9AQ58</accession>
<dbReference type="InterPro" id="IPR057348">
    <property type="entry name" value="TELO2_ARM"/>
</dbReference>